<dbReference type="AlphaFoldDB" id="A0A7X4RUB1"/>
<dbReference type="Proteomes" id="UP000462621">
    <property type="component" value="Unassembled WGS sequence"/>
</dbReference>
<dbReference type="SUPFAM" id="SSF51735">
    <property type="entry name" value="NAD(P)-binding Rossmann-fold domains"/>
    <property type="match status" value="1"/>
</dbReference>
<evidence type="ECO:0000259" key="2">
    <source>
        <dbReference type="Pfam" id="PF22725"/>
    </source>
</evidence>
<gene>
    <name evidence="3" type="ORF">F9817_08950</name>
</gene>
<protein>
    <submittedName>
        <fullName evidence="3">Gfo/Idh/MocA family oxidoreductase</fullName>
    </submittedName>
</protein>
<dbReference type="GO" id="GO:0000166">
    <property type="term" value="F:nucleotide binding"/>
    <property type="evidence" value="ECO:0007669"/>
    <property type="project" value="InterPro"/>
</dbReference>
<feature type="domain" description="Gfo/Idh/MocA-like oxidoreductase N-terminal" evidence="1">
    <location>
        <begin position="1"/>
        <end position="119"/>
    </location>
</feature>
<dbReference type="InterPro" id="IPR000683">
    <property type="entry name" value="Gfo/Idh/MocA-like_OxRdtase_N"/>
</dbReference>
<comment type="caution">
    <text evidence="3">The sequence shown here is derived from an EMBL/GenBank/DDBJ whole genome shotgun (WGS) entry which is preliminary data.</text>
</comment>
<evidence type="ECO:0000313" key="3">
    <source>
        <dbReference type="EMBL" id="MZI93323.1"/>
    </source>
</evidence>
<dbReference type="Pfam" id="PF22725">
    <property type="entry name" value="GFO_IDH_MocA_C3"/>
    <property type="match status" value="1"/>
</dbReference>
<reference evidence="3 4" key="1">
    <citation type="submission" date="2019-10" db="EMBL/GenBank/DDBJ databases">
        <title>Vibrio sp. nov. isolated from a shrimp pond.</title>
        <authorList>
            <person name="Gomez-Gil B."/>
            <person name="Enciso-Ibarra J."/>
            <person name="Enciso-Ibarra K."/>
            <person name="Bolan-Mejia C."/>
        </authorList>
    </citation>
    <scope>NUCLEOTIDE SEQUENCE [LARGE SCALE GENOMIC DNA]</scope>
    <source>
        <strain evidence="3 4">CAIM 722</strain>
    </source>
</reference>
<keyword evidence="4" id="KW-1185">Reference proteome</keyword>
<dbReference type="InterPro" id="IPR036291">
    <property type="entry name" value="NAD(P)-bd_dom_sf"/>
</dbReference>
<sequence>MRIGVVGAGNIVNMCLDALAQIDDVVCEALCVREASKAKGQQLCDQYAINKLYTDYASMLTDSQIDFIYIGIPNNMHFDYALQALNAGKHVVCEKPFTTTVDELKTLTELAKQKGLFLFEAITNIHSPNVKLFKEKLPLIGDIKLVQGNYSQLSSRYASYLKGEVHPAFDPKASGGSLYDINIYNIHLACFMLGAPTSIQYTFNRGFNGIDMSGVMMMQHEQAISICAGAKDSDSEGRFVVQGDKGYLAIKGIPNVAASFELCLKGEEVQTFNVNYAENHMVCEFEDFNHMFKENDLEGCYRYLDHSLEVMKVLQVGREQVNAA</sequence>
<name>A0A7X4RUB1_9VIBR</name>
<accession>A0A7X4RUB1</accession>
<dbReference type="Pfam" id="PF01408">
    <property type="entry name" value="GFO_IDH_MocA"/>
    <property type="match status" value="1"/>
</dbReference>
<organism evidence="3 4">
    <name type="scientific">Vibrio eleionomae</name>
    <dbReference type="NCBI Taxonomy" id="2653505"/>
    <lineage>
        <taxon>Bacteria</taxon>
        <taxon>Pseudomonadati</taxon>
        <taxon>Pseudomonadota</taxon>
        <taxon>Gammaproteobacteria</taxon>
        <taxon>Vibrionales</taxon>
        <taxon>Vibrionaceae</taxon>
        <taxon>Vibrio</taxon>
    </lineage>
</organism>
<dbReference type="PANTHER" id="PTHR43054">
    <property type="match status" value="1"/>
</dbReference>
<dbReference type="Gene3D" id="3.30.360.10">
    <property type="entry name" value="Dihydrodipicolinate Reductase, domain 2"/>
    <property type="match status" value="1"/>
</dbReference>
<evidence type="ECO:0000259" key="1">
    <source>
        <dbReference type="Pfam" id="PF01408"/>
    </source>
</evidence>
<feature type="domain" description="GFO/IDH/MocA-like oxidoreductase" evidence="2">
    <location>
        <begin position="140"/>
        <end position="248"/>
    </location>
</feature>
<dbReference type="InterPro" id="IPR055170">
    <property type="entry name" value="GFO_IDH_MocA-like_dom"/>
</dbReference>
<proteinExistence type="predicted"/>
<evidence type="ECO:0000313" key="4">
    <source>
        <dbReference type="Proteomes" id="UP000462621"/>
    </source>
</evidence>
<dbReference type="EMBL" id="WEKT01000012">
    <property type="protein sequence ID" value="MZI93323.1"/>
    <property type="molecule type" value="Genomic_DNA"/>
</dbReference>
<dbReference type="PANTHER" id="PTHR43054:SF1">
    <property type="entry name" value="SCYLLO-INOSITOL 2-DEHYDROGENASE (NADP(+)) IOLU"/>
    <property type="match status" value="1"/>
</dbReference>
<dbReference type="SUPFAM" id="SSF55347">
    <property type="entry name" value="Glyceraldehyde-3-phosphate dehydrogenase-like, C-terminal domain"/>
    <property type="match status" value="1"/>
</dbReference>
<dbReference type="Gene3D" id="3.40.50.720">
    <property type="entry name" value="NAD(P)-binding Rossmann-like Domain"/>
    <property type="match status" value="1"/>
</dbReference>
<dbReference type="RefSeq" id="WP_161154626.1">
    <property type="nucleotide sequence ID" value="NZ_WEKT01000012.1"/>
</dbReference>